<organism evidence="1">
    <name type="scientific">mine drainage metagenome</name>
    <dbReference type="NCBI Taxonomy" id="410659"/>
    <lineage>
        <taxon>unclassified sequences</taxon>
        <taxon>metagenomes</taxon>
        <taxon>ecological metagenomes</taxon>
    </lineage>
</organism>
<reference evidence="1" key="1">
    <citation type="submission" date="2016-10" db="EMBL/GenBank/DDBJ databases">
        <title>Sequence of Gallionella enrichment culture.</title>
        <authorList>
            <person name="Poehlein A."/>
            <person name="Muehling M."/>
            <person name="Daniel R."/>
        </authorList>
    </citation>
    <scope>NUCLEOTIDE SEQUENCE</scope>
</reference>
<dbReference type="EMBL" id="MLJW01002492">
    <property type="protein sequence ID" value="OIQ74490.1"/>
    <property type="molecule type" value="Genomic_DNA"/>
</dbReference>
<comment type="caution">
    <text evidence="1">The sequence shown here is derived from an EMBL/GenBank/DDBJ whole genome shotgun (WGS) entry which is preliminary data.</text>
</comment>
<dbReference type="AlphaFoldDB" id="A0A1J5PTM3"/>
<protein>
    <submittedName>
        <fullName evidence="1">Uncharacterized protein</fullName>
    </submittedName>
</protein>
<proteinExistence type="predicted"/>
<name>A0A1J5PTM3_9ZZZZ</name>
<accession>A0A1J5PTM3</accession>
<sequence length="45" mass="5270">MSTQIHCQNRVLVAKRGENGPETFTRLSYAMYDYRDRAFTENLVS</sequence>
<evidence type="ECO:0000313" key="1">
    <source>
        <dbReference type="EMBL" id="OIQ74490.1"/>
    </source>
</evidence>
<gene>
    <name evidence="1" type="ORF">GALL_438580</name>
</gene>